<gene>
    <name evidence="2" type="ORF">SHERM_07774</name>
</gene>
<dbReference type="InterPro" id="IPR016135">
    <property type="entry name" value="UBQ-conjugating_enzyme/RWD"/>
</dbReference>
<dbReference type="SUPFAM" id="SSF54495">
    <property type="entry name" value="UBC-like"/>
    <property type="match status" value="1"/>
</dbReference>
<feature type="domain" description="UBC core" evidence="1">
    <location>
        <begin position="48"/>
        <end position="98"/>
    </location>
</feature>
<comment type="caution">
    <text evidence="2">The sequence shown here is derived from an EMBL/GenBank/DDBJ whole genome shotgun (WGS) entry which is preliminary data.</text>
</comment>
<dbReference type="InterPro" id="IPR011009">
    <property type="entry name" value="Kinase-like_dom_sf"/>
</dbReference>
<reference evidence="2" key="1">
    <citation type="submission" date="2019-12" db="EMBL/GenBank/DDBJ databases">
        <authorList>
            <person name="Scholes J."/>
        </authorList>
    </citation>
    <scope>NUCLEOTIDE SEQUENCE</scope>
</reference>
<evidence type="ECO:0000313" key="2">
    <source>
        <dbReference type="EMBL" id="CAA0841899.1"/>
    </source>
</evidence>
<dbReference type="Pfam" id="PF00179">
    <property type="entry name" value="UQ_con"/>
    <property type="match status" value="1"/>
</dbReference>
<proteinExistence type="predicted"/>
<evidence type="ECO:0000313" key="3">
    <source>
        <dbReference type="Proteomes" id="UP001153555"/>
    </source>
</evidence>
<dbReference type="OrthoDB" id="1743319at2759"/>
<keyword evidence="3" id="KW-1185">Reference proteome</keyword>
<keyword evidence="2" id="KW-0418">Kinase</keyword>
<dbReference type="SUPFAM" id="SSF56112">
    <property type="entry name" value="Protein kinase-like (PK-like)"/>
    <property type="match status" value="1"/>
</dbReference>
<name>A0A9N7RRM9_STRHE</name>
<dbReference type="AlphaFoldDB" id="A0A9N7RRM9"/>
<evidence type="ECO:0000259" key="1">
    <source>
        <dbReference type="Pfam" id="PF00179"/>
    </source>
</evidence>
<accession>A0A9N7RRM9</accession>
<keyword evidence="2" id="KW-0808">Transferase</keyword>
<protein>
    <submittedName>
        <fullName evidence="2">Protein kinase superfamily protein</fullName>
    </submittedName>
</protein>
<dbReference type="EMBL" id="CACSLK010034598">
    <property type="protein sequence ID" value="CAA0841899.1"/>
    <property type="molecule type" value="Genomic_DNA"/>
</dbReference>
<dbReference type="Gene3D" id="3.10.110.10">
    <property type="entry name" value="Ubiquitin Conjugating Enzyme"/>
    <property type="match status" value="1"/>
</dbReference>
<organism evidence="2 3">
    <name type="scientific">Striga hermonthica</name>
    <name type="common">Purple witchweed</name>
    <name type="synonym">Buchnera hermonthica</name>
    <dbReference type="NCBI Taxonomy" id="68872"/>
    <lineage>
        <taxon>Eukaryota</taxon>
        <taxon>Viridiplantae</taxon>
        <taxon>Streptophyta</taxon>
        <taxon>Embryophyta</taxon>
        <taxon>Tracheophyta</taxon>
        <taxon>Spermatophyta</taxon>
        <taxon>Magnoliopsida</taxon>
        <taxon>eudicotyledons</taxon>
        <taxon>Gunneridae</taxon>
        <taxon>Pentapetalae</taxon>
        <taxon>asterids</taxon>
        <taxon>lamiids</taxon>
        <taxon>Lamiales</taxon>
        <taxon>Orobanchaceae</taxon>
        <taxon>Buchnereae</taxon>
        <taxon>Striga</taxon>
    </lineage>
</organism>
<dbReference type="GO" id="GO:0016301">
    <property type="term" value="F:kinase activity"/>
    <property type="evidence" value="ECO:0007669"/>
    <property type="project" value="UniProtKB-KW"/>
</dbReference>
<dbReference type="InterPro" id="IPR000608">
    <property type="entry name" value="UBC"/>
</dbReference>
<sequence length="161" mass="18492">MAIKIWHLSSITCHACAIHTKRVTRISNCLGGSETKELEVCHMMGGDFGVSAFSEGDSIFNWIGTIEGGKGTMYEGLPYKLSLCFTLDYPFKTPQISSIVIDHLRHQVYIKVVIKKMKKKYYSWEECINLREVKSLRKMNHPDIVKLKEVIRESDVLYFVL</sequence>
<dbReference type="Proteomes" id="UP001153555">
    <property type="component" value="Unassembled WGS sequence"/>
</dbReference>